<accession>A0A1G2RTQ2</accession>
<dbReference type="EMBL" id="MHUL01000037">
    <property type="protein sequence ID" value="OHA76226.1"/>
    <property type="molecule type" value="Genomic_DNA"/>
</dbReference>
<sequence length="198" mass="21097">MDIQVLWSLAVLALVGIAVGIWRWWRPRHTVPPAPPEPPERLPGETNLQAVLRRQAGGGEEGRPAPTPAQRRAQAIAEAAEIDDDERAAVALGMSQQRLSAGQSLLDAGINNLVAEYYKTAATRFGVLVALAKVKRAREAESAFARLEREMATATDQAADTAPQPAPATAPGPATSVEEASARLARIAEETRRRIGGA</sequence>
<evidence type="ECO:0000256" key="1">
    <source>
        <dbReference type="SAM" id="MobiDB-lite"/>
    </source>
</evidence>
<feature type="compositionally biased region" description="Low complexity" evidence="1">
    <location>
        <begin position="152"/>
        <end position="163"/>
    </location>
</feature>
<evidence type="ECO:0000256" key="2">
    <source>
        <dbReference type="SAM" id="Phobius"/>
    </source>
</evidence>
<organism evidence="3 4">
    <name type="scientific">Candidatus Wildermuthbacteria bacterium RIFCSPLOWO2_02_FULL_47_9c</name>
    <dbReference type="NCBI Taxonomy" id="1802466"/>
    <lineage>
        <taxon>Bacteria</taxon>
        <taxon>Candidatus Wildermuthiibacteriota</taxon>
    </lineage>
</organism>
<comment type="caution">
    <text evidence="3">The sequence shown here is derived from an EMBL/GenBank/DDBJ whole genome shotgun (WGS) entry which is preliminary data.</text>
</comment>
<proteinExistence type="predicted"/>
<keyword evidence="2" id="KW-0472">Membrane</keyword>
<keyword evidence="2" id="KW-1133">Transmembrane helix</keyword>
<dbReference type="Proteomes" id="UP000178222">
    <property type="component" value="Unassembled WGS sequence"/>
</dbReference>
<protein>
    <submittedName>
        <fullName evidence="3">Uncharacterized protein</fullName>
    </submittedName>
</protein>
<name>A0A1G2RTQ2_9BACT</name>
<evidence type="ECO:0000313" key="3">
    <source>
        <dbReference type="EMBL" id="OHA76226.1"/>
    </source>
</evidence>
<evidence type="ECO:0000313" key="4">
    <source>
        <dbReference type="Proteomes" id="UP000178222"/>
    </source>
</evidence>
<reference evidence="3 4" key="1">
    <citation type="journal article" date="2016" name="Nat. Commun.">
        <title>Thousands of microbial genomes shed light on interconnected biogeochemical processes in an aquifer system.</title>
        <authorList>
            <person name="Anantharaman K."/>
            <person name="Brown C.T."/>
            <person name="Hug L.A."/>
            <person name="Sharon I."/>
            <person name="Castelle C.J."/>
            <person name="Probst A.J."/>
            <person name="Thomas B.C."/>
            <person name="Singh A."/>
            <person name="Wilkins M.J."/>
            <person name="Karaoz U."/>
            <person name="Brodie E.L."/>
            <person name="Williams K.H."/>
            <person name="Hubbard S.S."/>
            <person name="Banfield J.F."/>
        </authorList>
    </citation>
    <scope>NUCLEOTIDE SEQUENCE [LARGE SCALE GENOMIC DNA]</scope>
</reference>
<dbReference type="AlphaFoldDB" id="A0A1G2RTQ2"/>
<feature type="transmembrane region" description="Helical" evidence="2">
    <location>
        <begin position="6"/>
        <end position="25"/>
    </location>
</feature>
<gene>
    <name evidence="3" type="ORF">A3J30_01695</name>
</gene>
<keyword evidence="2" id="KW-0812">Transmembrane</keyword>
<feature type="region of interest" description="Disordered" evidence="1">
    <location>
        <begin position="151"/>
        <end position="180"/>
    </location>
</feature>